<dbReference type="EMBL" id="JABBPG010000003">
    <property type="protein sequence ID" value="NOU51028.1"/>
    <property type="molecule type" value="Genomic_DNA"/>
</dbReference>
<dbReference type="Proteomes" id="UP000586305">
    <property type="component" value="Unassembled WGS sequence"/>
</dbReference>
<organism evidence="1 2">
    <name type="scientific">Pseudoalteromonas caenipelagi</name>
    <dbReference type="NCBI Taxonomy" id="2726988"/>
    <lineage>
        <taxon>Bacteria</taxon>
        <taxon>Pseudomonadati</taxon>
        <taxon>Pseudomonadota</taxon>
        <taxon>Gammaproteobacteria</taxon>
        <taxon>Alteromonadales</taxon>
        <taxon>Pseudoalteromonadaceae</taxon>
        <taxon>Pseudoalteromonas</taxon>
    </lineage>
</organism>
<reference evidence="1 2" key="1">
    <citation type="submission" date="2020-04" db="EMBL/GenBank/DDBJ databases">
        <title>Pseudoalteromonas caenipelagi sp. nov., isolated from a tidal flat.</title>
        <authorList>
            <person name="Park S."/>
            <person name="Yoon J.-H."/>
        </authorList>
    </citation>
    <scope>NUCLEOTIDE SEQUENCE [LARGE SCALE GENOMIC DNA]</scope>
    <source>
        <strain evidence="1 2">JBTF-M23</strain>
    </source>
</reference>
<gene>
    <name evidence="1" type="ORF">HG263_10835</name>
</gene>
<accession>A0A849VE11</accession>
<protein>
    <submittedName>
        <fullName evidence="1">Uncharacterized protein</fullName>
    </submittedName>
</protein>
<comment type="caution">
    <text evidence="1">The sequence shown here is derived from an EMBL/GenBank/DDBJ whole genome shotgun (WGS) entry which is preliminary data.</text>
</comment>
<name>A0A849VE11_9GAMM</name>
<proteinExistence type="predicted"/>
<keyword evidence="2" id="KW-1185">Reference proteome</keyword>
<dbReference type="AlphaFoldDB" id="A0A849VE11"/>
<sequence>MFTHTKNNTRHLISNRTILIMLVLIVTLFSVSLLATPLPKAPSIRIDIPNTTQGPFWPPSAVVDEDGNYIVVGTLLVKQASGEVVPVPSQAAIVSKHTVPPLDENGREDFTNPFAAEYKVIRHLDLSAGSADLQLPLYANSYGPPRGHFGGIARVPMDADTKYNHNSLSQFPCPEIFPAKSQEFTYRRPLMPLHQVPISGFQGDQKAYDVDSGEVYIPNAKVGEHCPPLGCSGEDNIDERNNTVITLGQWLEAKMKLTITLADYDRQSKGYTAAVFQIKAKNMLPNAIYQVMAFRRNNFEGDQIKMLPDPLAVPPILLSDDKGKINFSRKINNPFPAIEHDEDGLRVIGLVLTYRSNFQTSGACALKLGPGVDIHAIGSTLNDFPNGIVDFITTKKQAHSH</sequence>
<dbReference type="RefSeq" id="WP_171626085.1">
    <property type="nucleotide sequence ID" value="NZ_JABBPG010000003.1"/>
</dbReference>
<evidence type="ECO:0000313" key="2">
    <source>
        <dbReference type="Proteomes" id="UP000586305"/>
    </source>
</evidence>
<evidence type="ECO:0000313" key="1">
    <source>
        <dbReference type="EMBL" id="NOU51028.1"/>
    </source>
</evidence>